<name>A0AA97PKC2_PYRO3</name>
<dbReference type="Proteomes" id="UP000011086">
    <property type="component" value="Unassembled WGS sequence"/>
</dbReference>
<evidence type="ECO:0000313" key="7">
    <source>
        <dbReference type="EMBL" id="ELQ37714.1"/>
    </source>
</evidence>
<dbReference type="InterPro" id="IPR009071">
    <property type="entry name" value="HMG_box_dom"/>
</dbReference>
<dbReference type="EMBL" id="JH793912">
    <property type="protein sequence ID" value="ELQ37714.1"/>
    <property type="molecule type" value="Genomic_DNA"/>
</dbReference>
<evidence type="ECO:0000256" key="4">
    <source>
        <dbReference type="PROSITE-ProRule" id="PRU00267"/>
    </source>
</evidence>
<dbReference type="GO" id="GO:0005634">
    <property type="term" value="C:nucleus"/>
    <property type="evidence" value="ECO:0007669"/>
    <property type="project" value="UniProtKB-UniRule"/>
</dbReference>
<keyword evidence="3" id="KW-0804">Transcription</keyword>
<dbReference type="PANTHER" id="PTHR10270:SF161">
    <property type="entry name" value="SEX-DETERMINING REGION Y PROTEIN"/>
    <property type="match status" value="1"/>
</dbReference>
<evidence type="ECO:0000256" key="5">
    <source>
        <dbReference type="SAM" id="MobiDB-lite"/>
    </source>
</evidence>
<reference evidence="7" key="1">
    <citation type="journal article" date="2012" name="PLoS Genet.">
        <title>Comparative analysis of the genomes of two field isolates of the rice blast fungus Magnaporthe oryzae.</title>
        <authorList>
            <person name="Xue M."/>
            <person name="Yang J."/>
            <person name="Li Z."/>
            <person name="Hu S."/>
            <person name="Yao N."/>
            <person name="Dean R.A."/>
            <person name="Zhao W."/>
            <person name="Shen M."/>
            <person name="Zhang H."/>
            <person name="Li C."/>
            <person name="Liu L."/>
            <person name="Cao L."/>
            <person name="Xu X."/>
            <person name="Xing Y."/>
            <person name="Hsiang T."/>
            <person name="Zhang Z."/>
            <person name="Xu J.R."/>
            <person name="Peng Y.L."/>
        </authorList>
    </citation>
    <scope>NUCLEOTIDE SEQUENCE</scope>
    <source>
        <strain evidence="7">Y34</strain>
    </source>
</reference>
<dbReference type="GO" id="GO:0001228">
    <property type="term" value="F:DNA-binding transcription activator activity, RNA polymerase II-specific"/>
    <property type="evidence" value="ECO:0007669"/>
    <property type="project" value="TreeGrafter"/>
</dbReference>
<keyword evidence="4" id="KW-0539">Nucleus</keyword>
<dbReference type="FunFam" id="1.10.30.10:FF:000041">
    <property type="entry name" value="HMG box family protein"/>
    <property type="match status" value="1"/>
</dbReference>
<gene>
    <name evidence="7" type="ORF">OOU_Y34scaffold00581g14</name>
</gene>
<dbReference type="AlphaFoldDB" id="A0AA97PKC2"/>
<protein>
    <submittedName>
        <fullName evidence="7">Mating-type protein mat a-1</fullName>
    </submittedName>
</protein>
<evidence type="ECO:0000259" key="6">
    <source>
        <dbReference type="PROSITE" id="PS50118"/>
    </source>
</evidence>
<dbReference type="PROSITE" id="PS50118">
    <property type="entry name" value="HMG_BOX_2"/>
    <property type="match status" value="1"/>
</dbReference>
<evidence type="ECO:0000256" key="2">
    <source>
        <dbReference type="ARBA" id="ARBA00023125"/>
    </source>
</evidence>
<dbReference type="GO" id="GO:0000122">
    <property type="term" value="P:negative regulation of transcription by RNA polymerase II"/>
    <property type="evidence" value="ECO:0007669"/>
    <property type="project" value="TreeGrafter"/>
</dbReference>
<dbReference type="CDD" id="cd01389">
    <property type="entry name" value="HMG-box_ROX1-like"/>
    <property type="match status" value="1"/>
</dbReference>
<sequence>MDSLQMDSSQMEALSSIWVIVQHQLAQINNSNNIAHIGAVLLNQLEAPFRSTLTSWFQQHTGINQVSVVRDIKARRHYIGPTDAFQESYQVVHIQGHGFVWLWDLQVDGEDASINSCNISAETAQNFSQLRLDEMAPTNDVTMVGDESLINGNGIDFAMLEDIGSPASNGSSFPSPQVFTWEISFDDLPVGIMTAEAIQRDLLGANIRPANLIDPSLASNQNVHNIIHQNNIAQAFTDHLNMMASNAVHDDTEEGLTAADLMPALHRMFVPGLESIAMEQFHTTLPNGALLHLSIPVDEPEDAVSTTAPAAQQTSLQDKIPRPANAYILYRKDWHPIVKSANPGIHNNEISKILGKQWAAETPEVRAEYKELAEEKKREFYAKYPTYRYSPRRPSEIMRRNTKSRKTPTNGAAKPSKAKKCGNGVTGGADSAVDVSSPGSPF</sequence>
<feature type="region of interest" description="Disordered" evidence="5">
    <location>
        <begin position="391"/>
        <end position="442"/>
    </location>
</feature>
<dbReference type="GO" id="GO:0030154">
    <property type="term" value="P:cell differentiation"/>
    <property type="evidence" value="ECO:0007669"/>
    <property type="project" value="TreeGrafter"/>
</dbReference>
<evidence type="ECO:0000256" key="1">
    <source>
        <dbReference type="ARBA" id="ARBA00023015"/>
    </source>
</evidence>
<dbReference type="SMART" id="SM00398">
    <property type="entry name" value="HMG"/>
    <property type="match status" value="1"/>
</dbReference>
<dbReference type="Gene3D" id="1.10.30.10">
    <property type="entry name" value="High mobility group box domain"/>
    <property type="match status" value="1"/>
</dbReference>
<feature type="DNA-binding region" description="HMG box" evidence="4">
    <location>
        <begin position="320"/>
        <end position="388"/>
    </location>
</feature>
<keyword evidence="2 4" id="KW-0238">DNA-binding</keyword>
<dbReference type="GO" id="GO:0000978">
    <property type="term" value="F:RNA polymerase II cis-regulatory region sequence-specific DNA binding"/>
    <property type="evidence" value="ECO:0007669"/>
    <property type="project" value="TreeGrafter"/>
</dbReference>
<feature type="domain" description="HMG box" evidence="6">
    <location>
        <begin position="320"/>
        <end position="388"/>
    </location>
</feature>
<dbReference type="SUPFAM" id="SSF47095">
    <property type="entry name" value="HMG-box"/>
    <property type="match status" value="1"/>
</dbReference>
<dbReference type="PANTHER" id="PTHR10270">
    <property type="entry name" value="SOX TRANSCRIPTION FACTOR"/>
    <property type="match status" value="1"/>
</dbReference>
<dbReference type="Pfam" id="PF00505">
    <property type="entry name" value="HMG_box"/>
    <property type="match status" value="1"/>
</dbReference>
<proteinExistence type="predicted"/>
<dbReference type="InterPro" id="IPR036910">
    <property type="entry name" value="HMG_box_dom_sf"/>
</dbReference>
<evidence type="ECO:0000256" key="3">
    <source>
        <dbReference type="ARBA" id="ARBA00023163"/>
    </source>
</evidence>
<organism evidence="7">
    <name type="scientific">Pyricularia oryzae (strain Y34)</name>
    <name type="common">Rice blast fungus</name>
    <name type="synonym">Magnaporthe oryzae</name>
    <dbReference type="NCBI Taxonomy" id="1143189"/>
    <lineage>
        <taxon>Eukaryota</taxon>
        <taxon>Fungi</taxon>
        <taxon>Dikarya</taxon>
        <taxon>Ascomycota</taxon>
        <taxon>Pezizomycotina</taxon>
        <taxon>Sordariomycetes</taxon>
        <taxon>Sordariomycetidae</taxon>
        <taxon>Magnaporthales</taxon>
        <taxon>Pyriculariaceae</taxon>
        <taxon>Pyricularia</taxon>
    </lineage>
</organism>
<accession>A0AA97PKC2</accession>
<keyword evidence="1" id="KW-0805">Transcription regulation</keyword>
<dbReference type="InterPro" id="IPR050140">
    <property type="entry name" value="SRY-related_HMG-box_TF-like"/>
</dbReference>